<gene>
    <name evidence="1" type="ORF">RCL2_001127700</name>
</gene>
<name>A0A8H3L959_9GLOM</name>
<reference evidence="1" key="1">
    <citation type="submission" date="2019-10" db="EMBL/GenBank/DDBJ databases">
        <title>Conservation and host-specific expression of non-tandemly repeated heterogenous ribosome RNA gene in arbuscular mycorrhizal fungi.</title>
        <authorList>
            <person name="Maeda T."/>
            <person name="Kobayashi Y."/>
            <person name="Nakagawa T."/>
            <person name="Ezawa T."/>
            <person name="Yamaguchi K."/>
            <person name="Bino T."/>
            <person name="Nishimoto Y."/>
            <person name="Shigenobu S."/>
            <person name="Kawaguchi M."/>
        </authorList>
    </citation>
    <scope>NUCLEOTIDE SEQUENCE</scope>
    <source>
        <strain evidence="1">HR1</strain>
    </source>
</reference>
<dbReference type="AlphaFoldDB" id="A0A8H3L959"/>
<protein>
    <submittedName>
        <fullName evidence="1">Uncharacterized protein</fullName>
    </submittedName>
</protein>
<accession>A0A8H3L959</accession>
<dbReference type="EMBL" id="BLAL01000079">
    <property type="protein sequence ID" value="GES84143.1"/>
    <property type="molecule type" value="Genomic_DNA"/>
</dbReference>
<sequence>MYCLECGNLTKGTASKSSSNLINTKRKELKEIVHEAKIKFSNREIRDEISLDKRFKKKNKGVLYPNTISNKIKFDEDEPLNIILLILIKDFKDQFSYTENITNCWLEDYKGFALNPNTFTHVKDLQKKNYKVSLIFQNEDNNEISTNAMLISDNPKSNTHFEIIDVEDYDDHEKLFSFKMLFITNLISLILFLVQKTNTEVYQLKIFDVINKTWVNKAAIEFILPETPFAKGAMR</sequence>
<dbReference type="OrthoDB" id="2331891at2759"/>
<proteinExistence type="predicted"/>
<evidence type="ECO:0000313" key="1">
    <source>
        <dbReference type="EMBL" id="GES84143.1"/>
    </source>
</evidence>
<organism evidence="1 2">
    <name type="scientific">Rhizophagus clarus</name>
    <dbReference type="NCBI Taxonomy" id="94130"/>
    <lineage>
        <taxon>Eukaryota</taxon>
        <taxon>Fungi</taxon>
        <taxon>Fungi incertae sedis</taxon>
        <taxon>Mucoromycota</taxon>
        <taxon>Glomeromycotina</taxon>
        <taxon>Glomeromycetes</taxon>
        <taxon>Glomerales</taxon>
        <taxon>Glomeraceae</taxon>
        <taxon>Rhizophagus</taxon>
    </lineage>
</organism>
<evidence type="ECO:0000313" key="2">
    <source>
        <dbReference type="Proteomes" id="UP000615446"/>
    </source>
</evidence>
<comment type="caution">
    <text evidence="1">The sequence shown here is derived from an EMBL/GenBank/DDBJ whole genome shotgun (WGS) entry which is preliminary data.</text>
</comment>
<dbReference type="Proteomes" id="UP000615446">
    <property type="component" value="Unassembled WGS sequence"/>
</dbReference>